<accession>A0A1C3TVV9</accession>
<dbReference type="EMBL" id="FMAE01000001">
    <property type="protein sequence ID" value="SCB07343.1"/>
    <property type="molecule type" value="Genomic_DNA"/>
</dbReference>
<evidence type="ECO:0000313" key="1">
    <source>
        <dbReference type="EMBL" id="SCB07343.1"/>
    </source>
</evidence>
<dbReference type="AlphaFoldDB" id="A0A1C3TVV9"/>
<dbReference type="Proteomes" id="UP000183174">
    <property type="component" value="Unassembled WGS sequence"/>
</dbReference>
<evidence type="ECO:0000313" key="2">
    <source>
        <dbReference type="Proteomes" id="UP000183174"/>
    </source>
</evidence>
<sequence>MLTSLILRRRVSAVSKDEACAQAAATSHIRLLCYLQLWQIISFRFNASSS</sequence>
<protein>
    <submittedName>
        <fullName evidence="1">Uncharacterized protein</fullName>
    </submittedName>
</protein>
<name>A0A1C3TVV9_9BRAD</name>
<reference evidence="1 2" key="1">
    <citation type="submission" date="2016-08" db="EMBL/GenBank/DDBJ databases">
        <authorList>
            <person name="Seilhamer J.J."/>
        </authorList>
    </citation>
    <scope>NUCLEOTIDE SEQUENCE [LARGE SCALE GENOMIC DNA]</scope>
    <source>
        <strain evidence="1 2">CCBAU 10071</strain>
    </source>
</reference>
<organism evidence="1 2">
    <name type="scientific">Bradyrhizobium yuanmingense</name>
    <dbReference type="NCBI Taxonomy" id="108015"/>
    <lineage>
        <taxon>Bacteria</taxon>
        <taxon>Pseudomonadati</taxon>
        <taxon>Pseudomonadota</taxon>
        <taxon>Alphaproteobacteria</taxon>
        <taxon>Hyphomicrobiales</taxon>
        <taxon>Nitrobacteraceae</taxon>
        <taxon>Bradyrhizobium</taxon>
    </lineage>
</organism>
<gene>
    <name evidence="1" type="ORF">GA0061099_100193</name>
</gene>
<proteinExistence type="predicted"/>